<dbReference type="AlphaFoldDB" id="M5RYQ6"/>
<sequence>MTGSLLAVYCILIIAGSVTGGWLPALMRMTHLRTQLLMSFVAGLMLGIAMLHMLPHAFHL</sequence>
<organism evidence="2 3">
    <name type="scientific">Rhodopirellula maiorica SM1</name>
    <dbReference type="NCBI Taxonomy" id="1265738"/>
    <lineage>
        <taxon>Bacteria</taxon>
        <taxon>Pseudomonadati</taxon>
        <taxon>Planctomycetota</taxon>
        <taxon>Planctomycetia</taxon>
        <taxon>Pirellulales</taxon>
        <taxon>Pirellulaceae</taxon>
        <taxon>Novipirellula</taxon>
    </lineage>
</organism>
<dbReference type="Proteomes" id="UP000011991">
    <property type="component" value="Unassembled WGS sequence"/>
</dbReference>
<accession>M5RYQ6</accession>
<name>M5RYQ6_9BACT</name>
<dbReference type="EMBL" id="ANOG01000577">
    <property type="protein sequence ID" value="EMI19064.1"/>
    <property type="molecule type" value="Genomic_DNA"/>
</dbReference>
<reference evidence="2 3" key="1">
    <citation type="journal article" date="2013" name="Mar. Genomics">
        <title>Expression of sulfatases in Rhodopirellula baltica and the diversity of sulfatases in the genus Rhodopirellula.</title>
        <authorList>
            <person name="Wegner C.E."/>
            <person name="Richter-Heitmann T."/>
            <person name="Klindworth A."/>
            <person name="Klockow C."/>
            <person name="Richter M."/>
            <person name="Achstetter T."/>
            <person name="Glockner F.O."/>
            <person name="Harder J."/>
        </authorList>
    </citation>
    <scope>NUCLEOTIDE SEQUENCE [LARGE SCALE GENOMIC DNA]</scope>
    <source>
        <strain evidence="2 3">SM1</strain>
    </source>
</reference>
<evidence type="ECO:0000313" key="3">
    <source>
        <dbReference type="Proteomes" id="UP000011991"/>
    </source>
</evidence>
<keyword evidence="3" id="KW-1185">Reference proteome</keyword>
<feature type="non-terminal residue" evidence="2">
    <location>
        <position position="60"/>
    </location>
</feature>
<feature type="transmembrane region" description="Helical" evidence="1">
    <location>
        <begin position="6"/>
        <end position="24"/>
    </location>
</feature>
<keyword evidence="1" id="KW-0472">Membrane</keyword>
<evidence type="ECO:0000256" key="1">
    <source>
        <dbReference type="SAM" id="Phobius"/>
    </source>
</evidence>
<proteinExistence type="predicted"/>
<keyword evidence="1" id="KW-0812">Transmembrane</keyword>
<evidence type="ECO:0000313" key="2">
    <source>
        <dbReference type="EMBL" id="EMI19064.1"/>
    </source>
</evidence>
<gene>
    <name evidence="2" type="ORF">RMSM_04004</name>
</gene>
<comment type="caution">
    <text evidence="2">The sequence shown here is derived from an EMBL/GenBank/DDBJ whole genome shotgun (WGS) entry which is preliminary data.</text>
</comment>
<feature type="transmembrane region" description="Helical" evidence="1">
    <location>
        <begin position="36"/>
        <end position="54"/>
    </location>
</feature>
<keyword evidence="1" id="KW-1133">Transmembrane helix</keyword>
<protein>
    <submittedName>
        <fullName evidence="2">Putative membrane protein</fullName>
    </submittedName>
</protein>